<accession>A0AAW8GBA2</accession>
<evidence type="ECO:0000313" key="2">
    <source>
        <dbReference type="Proteomes" id="UP001234354"/>
    </source>
</evidence>
<dbReference type="AlphaFoldDB" id="A0AAW8GBA2"/>
<dbReference type="SUPFAM" id="SSF53335">
    <property type="entry name" value="S-adenosyl-L-methionine-dependent methyltransferases"/>
    <property type="match status" value="1"/>
</dbReference>
<evidence type="ECO:0000313" key="1">
    <source>
        <dbReference type="EMBL" id="MDQ1119634.1"/>
    </source>
</evidence>
<keyword evidence="1" id="KW-0808">Transferase</keyword>
<reference evidence="1" key="1">
    <citation type="submission" date="2023-07" db="EMBL/GenBank/DDBJ databases">
        <title>Functional and genomic diversity of the sorghum phyllosphere microbiome.</title>
        <authorList>
            <person name="Shade A."/>
        </authorList>
    </citation>
    <scope>NUCLEOTIDE SEQUENCE</scope>
    <source>
        <strain evidence="1">SORGH_AS_0908</strain>
    </source>
</reference>
<protein>
    <submittedName>
        <fullName evidence="1">2-polyprenyl-3-methyl-5-hydroxy-6-metoxy-1, 4-benzoquinol methylase</fullName>
    </submittedName>
</protein>
<proteinExistence type="predicted"/>
<dbReference type="InterPro" id="IPR029063">
    <property type="entry name" value="SAM-dependent_MTases_sf"/>
</dbReference>
<keyword evidence="1" id="KW-0489">Methyltransferase</keyword>
<name>A0AAW8GBA2_9GAMM</name>
<dbReference type="EMBL" id="JAUTBB010000001">
    <property type="protein sequence ID" value="MDQ1119634.1"/>
    <property type="molecule type" value="Genomic_DNA"/>
</dbReference>
<gene>
    <name evidence="1" type="ORF">QE383_001942</name>
</gene>
<dbReference type="CDD" id="cd02440">
    <property type="entry name" value="AdoMet_MTases"/>
    <property type="match status" value="1"/>
</dbReference>
<dbReference type="GO" id="GO:0032259">
    <property type="term" value="P:methylation"/>
    <property type="evidence" value="ECO:0007669"/>
    <property type="project" value="UniProtKB-KW"/>
</dbReference>
<organism evidence="1 2">
    <name type="scientific">Pseudoxanthomonas winnipegensis</name>
    <dbReference type="NCBI Taxonomy" id="2480810"/>
    <lineage>
        <taxon>Bacteria</taxon>
        <taxon>Pseudomonadati</taxon>
        <taxon>Pseudomonadota</taxon>
        <taxon>Gammaproteobacteria</taxon>
        <taxon>Lysobacterales</taxon>
        <taxon>Lysobacteraceae</taxon>
        <taxon>Pseudoxanthomonas</taxon>
    </lineage>
</organism>
<dbReference type="Proteomes" id="UP001234354">
    <property type="component" value="Unassembled WGS sequence"/>
</dbReference>
<dbReference type="Gene3D" id="3.40.50.150">
    <property type="entry name" value="Vaccinia Virus protein VP39"/>
    <property type="match status" value="1"/>
</dbReference>
<dbReference type="PANTHER" id="PTHR43861">
    <property type="entry name" value="TRANS-ACONITATE 2-METHYLTRANSFERASE-RELATED"/>
    <property type="match status" value="1"/>
</dbReference>
<comment type="caution">
    <text evidence="1">The sequence shown here is derived from an EMBL/GenBank/DDBJ whole genome shotgun (WGS) entry which is preliminary data.</text>
</comment>
<dbReference type="GO" id="GO:0008168">
    <property type="term" value="F:methyltransferase activity"/>
    <property type="evidence" value="ECO:0007669"/>
    <property type="project" value="UniProtKB-KW"/>
</dbReference>
<sequence length="356" mass="38861">MGDGLMLDKQQGVAGESADLWTHGALLDVKYCPCCGSSSIGGRSFRRRDDELAFADVWVYRSCEECDSLYLVNRPDASSLPRAYENYYTHSSSDAMERHGGIVSSLINGYLNARFGMARLPASRIGGVLISAVPPIAFQLNVYGRHVPRSMLGEHCKLLDVGCGNGDFLARASEMGLNAMGCEPDADAVAACLSRGLDVIHGDIDSVALTEDGFHMISMNHVIEHVDDPREVLGKAYRLLRPGGILWLGLPNPQAAGLRVFGSAWKGFHPPFHLSIPTQGVLERWLIEAGFESVRRVRRGVQSRGLWRDSMRIYAREGGKISLRLLGAFKIACDVASTVFPLVSEESILIARKPSA</sequence>
<dbReference type="Pfam" id="PF13489">
    <property type="entry name" value="Methyltransf_23"/>
    <property type="match status" value="1"/>
</dbReference>